<dbReference type="SUPFAM" id="SSF53850">
    <property type="entry name" value="Periplasmic binding protein-like II"/>
    <property type="match status" value="1"/>
</dbReference>
<organism evidence="4 5">
    <name type="scientific">Prevotella disiens DNF00882</name>
    <dbReference type="NCBI Taxonomy" id="1401075"/>
    <lineage>
        <taxon>Bacteria</taxon>
        <taxon>Pseudomonadati</taxon>
        <taxon>Bacteroidota</taxon>
        <taxon>Bacteroidia</taxon>
        <taxon>Bacteroidales</taxon>
        <taxon>Prevotellaceae</taxon>
        <taxon>Prevotella</taxon>
    </lineage>
</organism>
<sequence>MEKIKYILLVAIVLLASCNQSEDEETLLDQRKKKIETIAYERAFKVGVMPTMDCLPLFVMCDSALYDTTKVDIRLKMYTSQNDCDTAIMRNKIQACVTDLVRAEYLKKKKKAPLQYMTETNASWKLLVSPNSGIKSLNDLGDKVIALNESSATWYYTGRVVDIGRPRYAVYGAAIGDVFLRLDMLLNKQMDGIWASEPQATQAKLKGNIVLYDTSADIFVPGAFVYVGKNDPKVSRVFEKAYDRAIDLINKNSVQYYSDIIKKYMKVNDNVIKALPKMKYKRISYPRQSNIKEALHIKPAQRK</sequence>
<evidence type="ECO:0000256" key="3">
    <source>
        <dbReference type="ARBA" id="ARBA00022729"/>
    </source>
</evidence>
<dbReference type="AlphaFoldDB" id="A0A096ARN9"/>
<proteinExistence type="inferred from homology"/>
<keyword evidence="3" id="KW-0732">Signal</keyword>
<reference evidence="4 5" key="1">
    <citation type="submission" date="2014-07" db="EMBL/GenBank/DDBJ databases">
        <authorList>
            <person name="McCorrison J."/>
            <person name="Sanka R."/>
            <person name="Torralba M."/>
            <person name="Gillis M."/>
            <person name="Haft D.H."/>
            <person name="Methe B."/>
            <person name="Sutton G."/>
            <person name="Nelson K.E."/>
        </authorList>
    </citation>
    <scope>NUCLEOTIDE SEQUENCE [LARGE SCALE GENOMIC DNA]</scope>
    <source>
        <strain evidence="4 5">DNF00882</strain>
    </source>
</reference>
<evidence type="ECO:0000256" key="1">
    <source>
        <dbReference type="ARBA" id="ARBA00004418"/>
    </source>
</evidence>
<gene>
    <name evidence="4" type="ORF">HMPREF0654_05300</name>
</gene>
<protein>
    <recommendedName>
        <fullName evidence="6">ABC transporter substrate-binding protein</fullName>
    </recommendedName>
</protein>
<evidence type="ECO:0000313" key="5">
    <source>
        <dbReference type="Proteomes" id="UP000029538"/>
    </source>
</evidence>
<dbReference type="GO" id="GO:0042597">
    <property type="term" value="C:periplasmic space"/>
    <property type="evidence" value="ECO:0007669"/>
    <property type="project" value="UniProtKB-SubCell"/>
</dbReference>
<dbReference type="RefSeq" id="WP_036883109.1">
    <property type="nucleotide sequence ID" value="NZ_JRNR01000045.1"/>
</dbReference>
<dbReference type="PANTHER" id="PTHR30024">
    <property type="entry name" value="ALIPHATIC SULFONATES-BINDING PROTEIN-RELATED"/>
    <property type="match status" value="1"/>
</dbReference>
<dbReference type="Proteomes" id="UP000029538">
    <property type="component" value="Unassembled WGS sequence"/>
</dbReference>
<name>A0A096ARN9_9BACT</name>
<dbReference type="PROSITE" id="PS51257">
    <property type="entry name" value="PROKAR_LIPOPROTEIN"/>
    <property type="match status" value="1"/>
</dbReference>
<dbReference type="Gene3D" id="3.40.190.10">
    <property type="entry name" value="Periplasmic binding protein-like II"/>
    <property type="match status" value="1"/>
</dbReference>
<accession>A0A096ARN9</accession>
<evidence type="ECO:0000313" key="4">
    <source>
        <dbReference type="EMBL" id="KGF49400.1"/>
    </source>
</evidence>
<dbReference type="EMBL" id="JRNR01000045">
    <property type="protein sequence ID" value="KGF49400.1"/>
    <property type="molecule type" value="Genomic_DNA"/>
</dbReference>
<comment type="similarity">
    <text evidence="2">Belongs to the bacterial solute-binding protein SsuA/TauA family.</text>
</comment>
<comment type="subcellular location">
    <subcellularLocation>
        <location evidence="1">Periplasm</location>
    </subcellularLocation>
</comment>
<evidence type="ECO:0008006" key="6">
    <source>
        <dbReference type="Google" id="ProtNLM"/>
    </source>
</evidence>
<dbReference type="PANTHER" id="PTHR30024:SF47">
    <property type="entry name" value="TAURINE-BINDING PERIPLASMIC PROTEIN"/>
    <property type="match status" value="1"/>
</dbReference>
<comment type="caution">
    <text evidence="4">The sequence shown here is derived from an EMBL/GenBank/DDBJ whole genome shotgun (WGS) entry which is preliminary data.</text>
</comment>
<evidence type="ECO:0000256" key="2">
    <source>
        <dbReference type="ARBA" id="ARBA00010742"/>
    </source>
</evidence>